<evidence type="ECO:0000256" key="3">
    <source>
        <dbReference type="ARBA" id="ARBA00022833"/>
    </source>
</evidence>
<feature type="compositionally biased region" description="Basic and acidic residues" evidence="5">
    <location>
        <begin position="222"/>
        <end position="239"/>
    </location>
</feature>
<keyword evidence="7" id="KW-1185">Reference proteome</keyword>
<dbReference type="AlphaFoldDB" id="A0A914ND59"/>
<accession>A0A914ND59</accession>
<evidence type="ECO:0000313" key="7">
    <source>
        <dbReference type="Proteomes" id="UP000887563"/>
    </source>
</evidence>
<reference evidence="8" key="1">
    <citation type="submission" date="2022-11" db="UniProtKB">
        <authorList>
            <consortium name="WormBaseParasite"/>
        </authorList>
    </citation>
    <scope>IDENTIFICATION</scope>
</reference>
<dbReference type="Proteomes" id="UP000887563">
    <property type="component" value="Unplaced"/>
</dbReference>
<dbReference type="Pfam" id="PF00642">
    <property type="entry name" value="zf-CCCH"/>
    <property type="match status" value="1"/>
</dbReference>
<sequence length="331" mass="37094">MPQLLAPLLNELSNDLISNLLLFPVDERLVPLQNEESNAGSLLKELSTNKERFENKILKISEEPNLLEDGPKMASEFENKLRLMHPKLDDNGFPIFDEEGSSPSLEQQQQKSSSSLKFPQSTQQPFSSVSPNIMINQQQQQPNLPSRQISLEEAKENAGNCQFYKRTGTCNFGERCKFAHDDEHLTFGVQTAMLGASMPNRGSFRGGRGGCTSVGHAGGARDSPKVDAEGGNGRFEKRTSSRCTAGSDSTSRRLDYDISPVRGGGSEDTSVKGNRDNNEEECSACYSNSPTAQLPNLIKRRKDQQPINRSGRRRRRRKFFQKYFLNYFNLF</sequence>
<keyword evidence="2 4" id="KW-0863">Zinc-finger</keyword>
<feature type="compositionally biased region" description="Low complexity" evidence="5">
    <location>
        <begin position="101"/>
        <end position="123"/>
    </location>
</feature>
<feature type="domain" description="C3H1-type" evidence="6">
    <location>
        <begin position="155"/>
        <end position="183"/>
    </location>
</feature>
<dbReference type="InterPro" id="IPR000571">
    <property type="entry name" value="Znf_CCCH"/>
</dbReference>
<keyword evidence="3 4" id="KW-0862">Zinc</keyword>
<feature type="region of interest" description="Disordered" evidence="5">
    <location>
        <begin position="214"/>
        <end position="282"/>
    </location>
</feature>
<evidence type="ECO:0000313" key="8">
    <source>
        <dbReference type="WBParaSite" id="Minc3s05453g38269"/>
    </source>
</evidence>
<dbReference type="WBParaSite" id="Minc3s05453g38269">
    <property type="protein sequence ID" value="Minc3s05453g38269"/>
    <property type="gene ID" value="Minc3s05453g38269"/>
</dbReference>
<feature type="zinc finger region" description="C3H1-type" evidence="4">
    <location>
        <begin position="155"/>
        <end position="183"/>
    </location>
</feature>
<proteinExistence type="predicted"/>
<protein>
    <submittedName>
        <fullName evidence="8">C3H1-type domain-containing protein</fullName>
    </submittedName>
</protein>
<organism evidence="7 8">
    <name type="scientific">Meloidogyne incognita</name>
    <name type="common">Southern root-knot nematode worm</name>
    <name type="synonym">Oxyuris incognita</name>
    <dbReference type="NCBI Taxonomy" id="6306"/>
    <lineage>
        <taxon>Eukaryota</taxon>
        <taxon>Metazoa</taxon>
        <taxon>Ecdysozoa</taxon>
        <taxon>Nematoda</taxon>
        <taxon>Chromadorea</taxon>
        <taxon>Rhabditida</taxon>
        <taxon>Tylenchina</taxon>
        <taxon>Tylenchomorpha</taxon>
        <taxon>Tylenchoidea</taxon>
        <taxon>Meloidogynidae</taxon>
        <taxon>Meloidogyninae</taxon>
        <taxon>Meloidogyne</taxon>
        <taxon>Meloidogyne incognita group</taxon>
    </lineage>
</organism>
<dbReference type="GO" id="GO:0008270">
    <property type="term" value="F:zinc ion binding"/>
    <property type="evidence" value="ECO:0007669"/>
    <property type="project" value="UniProtKB-KW"/>
</dbReference>
<evidence type="ECO:0000256" key="1">
    <source>
        <dbReference type="ARBA" id="ARBA00022723"/>
    </source>
</evidence>
<dbReference type="SUPFAM" id="SSF90229">
    <property type="entry name" value="CCCH zinc finger"/>
    <property type="match status" value="1"/>
</dbReference>
<keyword evidence="1 4" id="KW-0479">Metal-binding</keyword>
<evidence type="ECO:0000259" key="6">
    <source>
        <dbReference type="PROSITE" id="PS50103"/>
    </source>
</evidence>
<evidence type="ECO:0000256" key="4">
    <source>
        <dbReference type="PROSITE-ProRule" id="PRU00723"/>
    </source>
</evidence>
<evidence type="ECO:0000256" key="5">
    <source>
        <dbReference type="SAM" id="MobiDB-lite"/>
    </source>
</evidence>
<dbReference type="Gene3D" id="4.10.1000.10">
    <property type="entry name" value="Zinc finger, CCCH-type"/>
    <property type="match status" value="1"/>
</dbReference>
<dbReference type="SMART" id="SM00356">
    <property type="entry name" value="ZnF_C3H1"/>
    <property type="match status" value="1"/>
</dbReference>
<dbReference type="PROSITE" id="PS50103">
    <property type="entry name" value="ZF_C3H1"/>
    <property type="match status" value="1"/>
</dbReference>
<evidence type="ECO:0000256" key="2">
    <source>
        <dbReference type="ARBA" id="ARBA00022771"/>
    </source>
</evidence>
<dbReference type="InterPro" id="IPR036855">
    <property type="entry name" value="Znf_CCCH_sf"/>
</dbReference>
<name>A0A914ND59_MELIC</name>
<feature type="region of interest" description="Disordered" evidence="5">
    <location>
        <begin position="91"/>
        <end position="128"/>
    </location>
</feature>